<dbReference type="Gene3D" id="3.30.565.10">
    <property type="entry name" value="Histidine kinase-like ATPase, C-terminal domain"/>
    <property type="match status" value="1"/>
</dbReference>
<sequence>MPVDATAVGRPTYSHSLPNEPATAEIGRRLILDVLGIWQLDDLADPAALIVTELIANASRHTPCPDVRLIVRRPSTRRVRMGVVDREPSRLPVLGQAEYDDEAGRGLLLIDAVADRWGCDLYGLGRRPWAKEVWAELRTEAGA</sequence>
<keyword evidence="1" id="KW-0547">Nucleotide-binding</keyword>
<dbReference type="InterPro" id="IPR036890">
    <property type="entry name" value="HATPase_C_sf"/>
</dbReference>
<dbReference type="EMBL" id="BAAAKV010000003">
    <property type="protein sequence ID" value="GAA1152595.1"/>
    <property type="molecule type" value="Genomic_DNA"/>
</dbReference>
<dbReference type="PANTHER" id="PTHR35526">
    <property type="entry name" value="ANTI-SIGMA-F FACTOR RSBW-RELATED"/>
    <property type="match status" value="1"/>
</dbReference>
<dbReference type="CDD" id="cd16936">
    <property type="entry name" value="HATPase_RsbW-like"/>
    <property type="match status" value="1"/>
</dbReference>
<accession>A0ABN1UHX9</accession>
<keyword evidence="2" id="KW-1185">Reference proteome</keyword>
<keyword evidence="1" id="KW-0067">ATP-binding</keyword>
<comment type="caution">
    <text evidence="1">The sequence shown here is derived from an EMBL/GenBank/DDBJ whole genome shotgun (WGS) entry which is preliminary data.</text>
</comment>
<reference evidence="1 2" key="1">
    <citation type="journal article" date="2019" name="Int. J. Syst. Evol. Microbiol.">
        <title>The Global Catalogue of Microorganisms (GCM) 10K type strain sequencing project: providing services to taxonomists for standard genome sequencing and annotation.</title>
        <authorList>
            <consortium name="The Broad Institute Genomics Platform"/>
            <consortium name="The Broad Institute Genome Sequencing Center for Infectious Disease"/>
            <person name="Wu L."/>
            <person name="Ma J."/>
        </authorList>
    </citation>
    <scope>NUCLEOTIDE SEQUENCE [LARGE SCALE GENOMIC DNA]</scope>
    <source>
        <strain evidence="1 2">JCM 12696</strain>
    </source>
</reference>
<dbReference type="Proteomes" id="UP001501371">
    <property type="component" value="Unassembled WGS sequence"/>
</dbReference>
<gene>
    <name evidence="1" type="ORF">GCM10009654_05190</name>
</gene>
<protein>
    <submittedName>
        <fullName evidence="1">ATP-binding protein</fullName>
    </submittedName>
</protein>
<dbReference type="InterPro" id="IPR050267">
    <property type="entry name" value="Anti-sigma-factor_SerPK"/>
</dbReference>
<name>A0ABN1UHX9_9ACTN</name>
<proteinExistence type="predicted"/>
<dbReference type="GO" id="GO:0005524">
    <property type="term" value="F:ATP binding"/>
    <property type="evidence" value="ECO:0007669"/>
    <property type="project" value="UniProtKB-KW"/>
</dbReference>
<evidence type="ECO:0000313" key="1">
    <source>
        <dbReference type="EMBL" id="GAA1152595.1"/>
    </source>
</evidence>
<dbReference type="PANTHER" id="PTHR35526:SF3">
    <property type="entry name" value="ANTI-SIGMA-F FACTOR RSBW"/>
    <property type="match status" value="1"/>
</dbReference>
<evidence type="ECO:0000313" key="2">
    <source>
        <dbReference type="Proteomes" id="UP001501371"/>
    </source>
</evidence>
<organism evidence="1 2">
    <name type="scientific">Streptomyces hebeiensis</name>
    <dbReference type="NCBI Taxonomy" id="229486"/>
    <lineage>
        <taxon>Bacteria</taxon>
        <taxon>Bacillati</taxon>
        <taxon>Actinomycetota</taxon>
        <taxon>Actinomycetes</taxon>
        <taxon>Kitasatosporales</taxon>
        <taxon>Streptomycetaceae</taxon>
        <taxon>Streptomyces</taxon>
    </lineage>
</organism>